<evidence type="ECO:0000313" key="3">
    <source>
        <dbReference type="Proteomes" id="UP001500831"/>
    </source>
</evidence>
<keyword evidence="1" id="KW-0812">Transmembrane</keyword>
<feature type="transmembrane region" description="Helical" evidence="1">
    <location>
        <begin position="27"/>
        <end position="50"/>
    </location>
</feature>
<organism evidence="2 3">
    <name type="scientific">Streptosporangium fragile</name>
    <dbReference type="NCBI Taxonomy" id="46186"/>
    <lineage>
        <taxon>Bacteria</taxon>
        <taxon>Bacillati</taxon>
        <taxon>Actinomycetota</taxon>
        <taxon>Actinomycetes</taxon>
        <taxon>Streptosporangiales</taxon>
        <taxon>Streptosporangiaceae</taxon>
        <taxon>Streptosporangium</taxon>
    </lineage>
</organism>
<dbReference type="EMBL" id="BAAAVI010000007">
    <property type="protein sequence ID" value="GAA2856169.1"/>
    <property type="molecule type" value="Genomic_DNA"/>
</dbReference>
<evidence type="ECO:0000313" key="2">
    <source>
        <dbReference type="EMBL" id="GAA2856169.1"/>
    </source>
</evidence>
<reference evidence="3" key="1">
    <citation type="journal article" date="2019" name="Int. J. Syst. Evol. Microbiol.">
        <title>The Global Catalogue of Microorganisms (GCM) 10K type strain sequencing project: providing services to taxonomists for standard genome sequencing and annotation.</title>
        <authorList>
            <consortium name="The Broad Institute Genomics Platform"/>
            <consortium name="The Broad Institute Genome Sequencing Center for Infectious Disease"/>
            <person name="Wu L."/>
            <person name="Ma J."/>
        </authorList>
    </citation>
    <scope>NUCLEOTIDE SEQUENCE [LARGE SCALE GENOMIC DNA]</scope>
    <source>
        <strain evidence="3">JCM 6242</strain>
    </source>
</reference>
<proteinExistence type="predicted"/>
<sequence length="55" mass="5564">MITITTPLAAIGSAADAGGAAFGVARLALAAAGLLFVLYVLLLVVLTLCARRVHR</sequence>
<gene>
    <name evidence="2" type="ORF">GCM10010517_14450</name>
</gene>
<accession>A0ABP6I8I7</accession>
<keyword evidence="3" id="KW-1185">Reference proteome</keyword>
<dbReference type="Proteomes" id="UP001500831">
    <property type="component" value="Unassembled WGS sequence"/>
</dbReference>
<comment type="caution">
    <text evidence="2">The sequence shown here is derived from an EMBL/GenBank/DDBJ whole genome shotgun (WGS) entry which is preliminary data.</text>
</comment>
<dbReference type="RefSeq" id="WP_344969052.1">
    <property type="nucleotide sequence ID" value="NZ_BAAAVI010000007.1"/>
</dbReference>
<keyword evidence="1" id="KW-1133">Transmembrane helix</keyword>
<protein>
    <submittedName>
        <fullName evidence="2">Uncharacterized protein</fullName>
    </submittedName>
</protein>
<evidence type="ECO:0000256" key="1">
    <source>
        <dbReference type="SAM" id="Phobius"/>
    </source>
</evidence>
<name>A0ABP6I8I7_9ACTN</name>
<keyword evidence="1" id="KW-0472">Membrane</keyword>